<name>A0A849BWC5_9NOCA</name>
<evidence type="ECO:0000256" key="1">
    <source>
        <dbReference type="SAM" id="MobiDB-lite"/>
    </source>
</evidence>
<keyword evidence="3" id="KW-1185">Reference proteome</keyword>
<dbReference type="EMBL" id="JABELX010000002">
    <property type="protein sequence ID" value="NNH69428.1"/>
    <property type="molecule type" value="Genomic_DNA"/>
</dbReference>
<feature type="region of interest" description="Disordered" evidence="1">
    <location>
        <begin position="1"/>
        <end position="20"/>
    </location>
</feature>
<dbReference type="AlphaFoldDB" id="A0A849BWC5"/>
<dbReference type="RefSeq" id="WP_067526299.1">
    <property type="nucleotide sequence ID" value="NZ_JABELX010000002.1"/>
</dbReference>
<organism evidence="2 3">
    <name type="scientific">Nocardia uniformis</name>
    <dbReference type="NCBI Taxonomy" id="53432"/>
    <lineage>
        <taxon>Bacteria</taxon>
        <taxon>Bacillati</taxon>
        <taxon>Actinomycetota</taxon>
        <taxon>Actinomycetes</taxon>
        <taxon>Mycobacteriales</taxon>
        <taxon>Nocardiaceae</taxon>
        <taxon>Nocardia</taxon>
    </lineage>
</organism>
<accession>A0A849BWC5</accession>
<comment type="caution">
    <text evidence="2">The sequence shown here is derived from an EMBL/GenBank/DDBJ whole genome shotgun (WGS) entry which is preliminary data.</text>
</comment>
<protein>
    <submittedName>
        <fullName evidence="2">Uncharacterized protein</fullName>
    </submittedName>
</protein>
<evidence type="ECO:0000313" key="3">
    <source>
        <dbReference type="Proteomes" id="UP000586827"/>
    </source>
</evidence>
<reference evidence="2 3" key="1">
    <citation type="submission" date="2020-05" db="EMBL/GenBank/DDBJ databases">
        <title>MicrobeNet Type strains.</title>
        <authorList>
            <person name="Nicholson A.C."/>
        </authorList>
    </citation>
    <scope>NUCLEOTIDE SEQUENCE [LARGE SCALE GENOMIC DNA]</scope>
    <source>
        <strain evidence="2 3">JCM 3224</strain>
    </source>
</reference>
<sequence length="103" mass="11439">MFDNHGGARQVRRHVDPPTPVTVDVGLALHTDGPPLRVRAEGLDVSGRVPGWLYAWARTSTGDWLGFVQFTLQTGNRLEKLTVRQWCSQRALSPRTADEEATS</sequence>
<dbReference type="Proteomes" id="UP000586827">
    <property type="component" value="Unassembled WGS sequence"/>
</dbReference>
<proteinExistence type="predicted"/>
<evidence type="ECO:0000313" key="2">
    <source>
        <dbReference type="EMBL" id="NNH69428.1"/>
    </source>
</evidence>
<gene>
    <name evidence="2" type="ORF">HLB23_06015</name>
</gene>